<dbReference type="EMBL" id="MU150297">
    <property type="protein sequence ID" value="KAF9460510.1"/>
    <property type="molecule type" value="Genomic_DNA"/>
</dbReference>
<dbReference type="InterPro" id="IPR007751">
    <property type="entry name" value="DUF676_lipase-like"/>
</dbReference>
<proteinExistence type="inferred from homology"/>
<evidence type="ECO:0000313" key="5">
    <source>
        <dbReference type="EMBL" id="KAF9460510.1"/>
    </source>
</evidence>
<dbReference type="PANTHER" id="PTHR12482">
    <property type="entry name" value="LIPASE ROG1-RELATED-RELATED"/>
    <property type="match status" value="1"/>
</dbReference>
<keyword evidence="2" id="KW-0472">Membrane</keyword>
<feature type="chain" id="PRO_5040409388" evidence="3">
    <location>
        <begin position="16"/>
        <end position="446"/>
    </location>
</feature>
<comment type="caution">
    <text evidence="5">The sequence shown here is derived from an EMBL/GenBank/DDBJ whole genome shotgun (WGS) entry which is preliminary data.</text>
</comment>
<protein>
    <submittedName>
        <fullName evidence="5">Lipid particle protein</fullName>
    </submittedName>
</protein>
<dbReference type="InterPro" id="IPR044294">
    <property type="entry name" value="Lipase-like"/>
</dbReference>
<dbReference type="Gene3D" id="3.40.50.1820">
    <property type="entry name" value="alpha/beta hydrolase"/>
    <property type="match status" value="1"/>
</dbReference>
<feature type="domain" description="DUF676" evidence="4">
    <location>
        <begin position="4"/>
        <end position="223"/>
    </location>
</feature>
<dbReference type="SUPFAM" id="SSF53474">
    <property type="entry name" value="alpha/beta-Hydrolases"/>
    <property type="match status" value="1"/>
</dbReference>
<feature type="transmembrane region" description="Helical" evidence="2">
    <location>
        <begin position="297"/>
        <end position="320"/>
    </location>
</feature>
<evidence type="ECO:0000256" key="3">
    <source>
        <dbReference type="SAM" id="SignalP"/>
    </source>
</evidence>
<dbReference type="InterPro" id="IPR029058">
    <property type="entry name" value="AB_hydrolase_fold"/>
</dbReference>
<reference evidence="5" key="1">
    <citation type="submission" date="2020-11" db="EMBL/GenBank/DDBJ databases">
        <authorList>
            <consortium name="DOE Joint Genome Institute"/>
            <person name="Ahrendt S."/>
            <person name="Riley R."/>
            <person name="Andreopoulos W."/>
            <person name="Labutti K."/>
            <person name="Pangilinan J."/>
            <person name="Ruiz-Duenas F.J."/>
            <person name="Barrasa J.M."/>
            <person name="Sanchez-Garcia M."/>
            <person name="Camarero S."/>
            <person name="Miyauchi S."/>
            <person name="Serrano A."/>
            <person name="Linde D."/>
            <person name="Babiker R."/>
            <person name="Drula E."/>
            <person name="Ayuso-Fernandez I."/>
            <person name="Pacheco R."/>
            <person name="Padilla G."/>
            <person name="Ferreira P."/>
            <person name="Barriuso J."/>
            <person name="Kellner H."/>
            <person name="Castanera R."/>
            <person name="Alfaro M."/>
            <person name="Ramirez L."/>
            <person name="Pisabarro A.G."/>
            <person name="Kuo A."/>
            <person name="Tritt A."/>
            <person name="Lipzen A."/>
            <person name="He G."/>
            <person name="Yan M."/>
            <person name="Ng V."/>
            <person name="Cullen D."/>
            <person name="Martin F."/>
            <person name="Rosso M.-N."/>
            <person name="Henrissat B."/>
            <person name="Hibbett D."/>
            <person name="Martinez A.T."/>
            <person name="Grigoriev I.V."/>
        </authorList>
    </citation>
    <scope>NUCLEOTIDE SEQUENCE</scope>
    <source>
        <strain evidence="5">CBS 247.69</strain>
    </source>
</reference>
<comment type="similarity">
    <text evidence="1">Belongs to the putative lipase ROG1 family.</text>
</comment>
<organism evidence="5 6">
    <name type="scientific">Collybia nuda</name>
    <dbReference type="NCBI Taxonomy" id="64659"/>
    <lineage>
        <taxon>Eukaryota</taxon>
        <taxon>Fungi</taxon>
        <taxon>Dikarya</taxon>
        <taxon>Basidiomycota</taxon>
        <taxon>Agaricomycotina</taxon>
        <taxon>Agaricomycetes</taxon>
        <taxon>Agaricomycetidae</taxon>
        <taxon>Agaricales</taxon>
        <taxon>Tricholomatineae</taxon>
        <taxon>Clitocybaceae</taxon>
        <taxon>Collybia</taxon>
    </lineage>
</organism>
<evidence type="ECO:0000256" key="2">
    <source>
        <dbReference type="SAM" id="Phobius"/>
    </source>
</evidence>
<keyword evidence="2" id="KW-1133">Transmembrane helix</keyword>
<dbReference type="Proteomes" id="UP000807353">
    <property type="component" value="Unassembled WGS sequence"/>
</dbReference>
<evidence type="ECO:0000313" key="6">
    <source>
        <dbReference type="Proteomes" id="UP000807353"/>
    </source>
</evidence>
<dbReference type="OrthoDB" id="273452at2759"/>
<keyword evidence="3" id="KW-0732">Signal</keyword>
<dbReference type="PANTHER" id="PTHR12482:SF62">
    <property type="entry name" value="LIPASE ROG1-RELATED"/>
    <property type="match status" value="1"/>
</dbReference>
<sequence>MASIHLLVLIHGMWGNPGHLAELARIIGDTYSTPSSEGIKLELLLAETNREESTYDGIDWGGERVAQEVMDKVESLEQDGNSKVVDFSITGYSLGGLVARYVIGVLQQRGFFETVTPVNFNTLATPHIGLPRYPSLMSSLFTSLGSKLLSRTGEQFYCVDRWSATGRPLIEVMADPGTTFRGVETVYLNNNDIDRIFYQGLSRFKHLRIYANAINDMTVPYVTSAIEVDDPFALRETVGIEVELYEDALLLKSHRVPDTPPVPTPKALILSPTWFRNRKPSRPFLPPALQLRFPFNIVIYALLPILIPMGISLALINLSMATRSSRARIRLLEKDESSKGKLIHVLADIERDLERTVVDYIDDPDPTPSHHPFEKKTKLTSEQPILTPLQRKIAASLNKLPIKKELAYFDNVRNAHAIIVCRDVKRFEGHKAGEGVVRHWAASFIL</sequence>
<keyword evidence="6" id="KW-1185">Reference proteome</keyword>
<feature type="signal peptide" evidence="3">
    <location>
        <begin position="1"/>
        <end position="15"/>
    </location>
</feature>
<evidence type="ECO:0000259" key="4">
    <source>
        <dbReference type="Pfam" id="PF05057"/>
    </source>
</evidence>
<accession>A0A9P6CFS9</accession>
<gene>
    <name evidence="5" type="ORF">BDZ94DRAFT_1197669</name>
</gene>
<dbReference type="AlphaFoldDB" id="A0A9P6CFS9"/>
<name>A0A9P6CFS9_9AGAR</name>
<dbReference type="Pfam" id="PF05057">
    <property type="entry name" value="DUF676"/>
    <property type="match status" value="1"/>
</dbReference>
<evidence type="ECO:0000256" key="1">
    <source>
        <dbReference type="ARBA" id="ARBA00007920"/>
    </source>
</evidence>
<keyword evidence="2" id="KW-0812">Transmembrane</keyword>